<dbReference type="Gene3D" id="3.30.470.20">
    <property type="entry name" value="ATP-grasp fold, B domain"/>
    <property type="match status" value="1"/>
</dbReference>
<dbReference type="PANTHER" id="PTHR12241">
    <property type="entry name" value="TUBULIN POLYGLUTAMYLASE"/>
    <property type="match status" value="1"/>
</dbReference>
<dbReference type="AlphaFoldDB" id="A2EH57"/>
<reference evidence="4" key="1">
    <citation type="submission" date="2006-10" db="EMBL/GenBank/DDBJ databases">
        <authorList>
            <person name="Amadeo P."/>
            <person name="Zhao Q."/>
            <person name="Wortman J."/>
            <person name="Fraser-Liggett C."/>
            <person name="Carlton J."/>
        </authorList>
    </citation>
    <scope>NUCLEOTIDE SEQUENCE</scope>
    <source>
        <strain evidence="4">G3</strain>
    </source>
</reference>
<dbReference type="Pfam" id="PF03133">
    <property type="entry name" value="TTL"/>
    <property type="match status" value="1"/>
</dbReference>
<organism evidence="4 5">
    <name type="scientific">Trichomonas vaginalis (strain ATCC PRA-98 / G3)</name>
    <dbReference type="NCBI Taxonomy" id="412133"/>
    <lineage>
        <taxon>Eukaryota</taxon>
        <taxon>Metamonada</taxon>
        <taxon>Parabasalia</taxon>
        <taxon>Trichomonadida</taxon>
        <taxon>Trichomonadidae</taxon>
        <taxon>Trichomonas</taxon>
    </lineage>
</organism>
<dbReference type="PANTHER" id="PTHR12241:SF147">
    <property type="entry name" value="TUBULIN POLYGLUTAMYLASE TTLL7"/>
    <property type="match status" value="1"/>
</dbReference>
<dbReference type="VEuPathDB" id="TrichDB:TVAG_115840"/>
<accession>A2EH57</accession>
<proteinExistence type="predicted"/>
<reference evidence="4" key="2">
    <citation type="journal article" date="2007" name="Science">
        <title>Draft genome sequence of the sexually transmitted pathogen Trichomonas vaginalis.</title>
        <authorList>
            <person name="Carlton J.M."/>
            <person name="Hirt R.P."/>
            <person name="Silva J.C."/>
            <person name="Delcher A.L."/>
            <person name="Schatz M."/>
            <person name="Zhao Q."/>
            <person name="Wortman J.R."/>
            <person name="Bidwell S.L."/>
            <person name="Alsmark U.C.M."/>
            <person name="Besteiro S."/>
            <person name="Sicheritz-Ponten T."/>
            <person name="Noel C.J."/>
            <person name="Dacks J.B."/>
            <person name="Foster P.G."/>
            <person name="Simillion C."/>
            <person name="Van de Peer Y."/>
            <person name="Miranda-Saavedra D."/>
            <person name="Barton G.J."/>
            <person name="Westrop G.D."/>
            <person name="Mueller S."/>
            <person name="Dessi D."/>
            <person name="Fiori P.L."/>
            <person name="Ren Q."/>
            <person name="Paulsen I."/>
            <person name="Zhang H."/>
            <person name="Bastida-Corcuera F.D."/>
            <person name="Simoes-Barbosa A."/>
            <person name="Brown M.T."/>
            <person name="Hayes R.D."/>
            <person name="Mukherjee M."/>
            <person name="Okumura C.Y."/>
            <person name="Schneider R."/>
            <person name="Smith A.J."/>
            <person name="Vanacova S."/>
            <person name="Villalvazo M."/>
            <person name="Haas B.J."/>
            <person name="Pertea M."/>
            <person name="Feldblyum T.V."/>
            <person name="Utterback T.R."/>
            <person name="Shu C.L."/>
            <person name="Osoegawa K."/>
            <person name="de Jong P.J."/>
            <person name="Hrdy I."/>
            <person name="Horvathova L."/>
            <person name="Zubacova Z."/>
            <person name="Dolezal P."/>
            <person name="Malik S.B."/>
            <person name="Logsdon J.M. Jr."/>
            <person name="Henze K."/>
            <person name="Gupta A."/>
            <person name="Wang C.C."/>
            <person name="Dunne R.L."/>
            <person name="Upcroft J.A."/>
            <person name="Upcroft P."/>
            <person name="White O."/>
            <person name="Salzberg S.L."/>
            <person name="Tang P."/>
            <person name="Chiu C.-H."/>
            <person name="Lee Y.-S."/>
            <person name="Embley T.M."/>
            <person name="Coombs G.H."/>
            <person name="Mottram J.C."/>
            <person name="Tachezy J."/>
            <person name="Fraser-Liggett C.M."/>
            <person name="Johnson P.J."/>
        </authorList>
    </citation>
    <scope>NUCLEOTIDE SEQUENCE [LARGE SCALE GENOMIC DNA]</scope>
    <source>
        <strain evidence="4">G3</strain>
    </source>
</reference>
<dbReference type="OrthoDB" id="202825at2759"/>
<dbReference type="PROSITE" id="PS51221">
    <property type="entry name" value="TTL"/>
    <property type="match status" value="1"/>
</dbReference>
<keyword evidence="2" id="KW-0547">Nucleotide-binding</keyword>
<dbReference type="RefSeq" id="XP_001320248.1">
    <property type="nucleotide sequence ID" value="XM_001320213.1"/>
</dbReference>
<dbReference type="GO" id="GO:0000226">
    <property type="term" value="P:microtubule cytoskeleton organization"/>
    <property type="evidence" value="ECO:0000318"/>
    <property type="project" value="GO_Central"/>
</dbReference>
<dbReference type="InterPro" id="IPR004344">
    <property type="entry name" value="TTL/TTLL_fam"/>
</dbReference>
<evidence type="ECO:0000313" key="4">
    <source>
        <dbReference type="EMBL" id="EAY08025.1"/>
    </source>
</evidence>
<dbReference type="FunCoup" id="A2EH57">
    <property type="interactions" value="1"/>
</dbReference>
<dbReference type="SUPFAM" id="SSF56059">
    <property type="entry name" value="Glutathione synthetase ATP-binding domain-like"/>
    <property type="match status" value="1"/>
</dbReference>
<dbReference type="SMR" id="A2EH57"/>
<evidence type="ECO:0000256" key="1">
    <source>
        <dbReference type="ARBA" id="ARBA00022598"/>
    </source>
</evidence>
<evidence type="ECO:0000256" key="3">
    <source>
        <dbReference type="ARBA" id="ARBA00022840"/>
    </source>
</evidence>
<keyword evidence="3" id="KW-0067">ATP-binding</keyword>
<evidence type="ECO:0000313" key="5">
    <source>
        <dbReference type="Proteomes" id="UP000001542"/>
    </source>
</evidence>
<dbReference type="GO" id="GO:0015631">
    <property type="term" value="F:tubulin binding"/>
    <property type="evidence" value="ECO:0000318"/>
    <property type="project" value="GO_Central"/>
</dbReference>
<dbReference type="eggNOG" id="KOG2156">
    <property type="taxonomic scope" value="Eukaryota"/>
</dbReference>
<gene>
    <name evidence="4" type="ORF">TVAG_115840</name>
</gene>
<keyword evidence="1 4" id="KW-0436">Ligase</keyword>
<keyword evidence="5" id="KW-1185">Reference proteome</keyword>
<dbReference type="VEuPathDB" id="TrichDB:TVAGG3_0439490"/>
<dbReference type="InParanoid" id="A2EH57"/>
<dbReference type="GO" id="GO:0005524">
    <property type="term" value="F:ATP binding"/>
    <property type="evidence" value="ECO:0007669"/>
    <property type="project" value="UniProtKB-KW"/>
</dbReference>
<dbReference type="Proteomes" id="UP000001542">
    <property type="component" value="Unassembled WGS sequence"/>
</dbReference>
<dbReference type="KEGG" id="tva:4765921"/>
<dbReference type="EMBL" id="DS113387">
    <property type="protein sequence ID" value="EAY08025.1"/>
    <property type="molecule type" value="Genomic_DNA"/>
</dbReference>
<dbReference type="GO" id="GO:0036064">
    <property type="term" value="C:ciliary basal body"/>
    <property type="evidence" value="ECO:0000318"/>
    <property type="project" value="GO_Central"/>
</dbReference>
<name>A2EH57_TRIV3</name>
<sequence>MIPEVRYIVFKAAIYEDELDSPIRVARASKLRVGSYNKQLVQSLCYYNGLKITEKDDYVLYWGSSPDSDKISPYCCFQKINHFPNSKNTIGNKAEFAKIIQTHPLIAKFPNLFPKSYIYPEDNKNLYQRMKSHPSMQFISKPPRGSGGNGIKIITFKDYYSIKQGSVVSDYIARPLLIDGFKFDLRIYVLVTSFCPLRAFVYKDGLARFATETYTKGKDCLFAALTNATLNKKGYNYCDEFKWKLTELVAELEKRWGRSPSETMKDIYTVVAKTLTSIQSTMTTTDADGIHDNYFEIYGFDILIDREFHMWLLEVNTFPCLGTTEESDYEVKGPMIANALSIVGIPDLSLSELRSIEAKIDPSQIDLDQLQAQKVKAEDERNRQSGNGFVRIFPSELTAPLEEYLLKPLGCTLSRLSQQIISNNAQQIGESLTGSQGMVILMHVLTKIEAMMRRVSDPRLLARIQCFLVAQGYTTPRGTSNTRALLRHYIDKLNNWISVSTEDFVVQPDTRKRILSLEDADLADVLESSQMKLVKNVRLLFP</sequence>
<evidence type="ECO:0000256" key="2">
    <source>
        <dbReference type="ARBA" id="ARBA00022741"/>
    </source>
</evidence>
<dbReference type="GO" id="GO:0070740">
    <property type="term" value="F:tubulin-glutamic acid ligase activity"/>
    <property type="evidence" value="ECO:0000318"/>
    <property type="project" value="GO_Central"/>
</dbReference>
<protein>
    <submittedName>
        <fullName evidence="4">Tubulin-tyrosine ligase family protein</fullName>
    </submittedName>
</protein>